<reference evidence="1 2" key="1">
    <citation type="journal article" date="2009" name="Stand. Genomic Sci.">
        <title>Complete genome sequence of Actinosynnema mirum type strain (101).</title>
        <authorList>
            <person name="Land M."/>
            <person name="Lapidus A."/>
            <person name="Mayilraj S."/>
            <person name="Chen F."/>
            <person name="Copeland A."/>
            <person name="Del Rio T.G."/>
            <person name="Nolan M."/>
            <person name="Lucas S."/>
            <person name="Tice H."/>
            <person name="Cheng J.F."/>
            <person name="Chertkov O."/>
            <person name="Bruce D."/>
            <person name="Goodwin L."/>
            <person name="Pitluck S."/>
            <person name="Rohde M."/>
            <person name="Goker M."/>
            <person name="Pati A."/>
            <person name="Ivanova N."/>
            <person name="Mavromatis K."/>
            <person name="Chen A."/>
            <person name="Palaniappan K."/>
            <person name="Hauser L."/>
            <person name="Chang Y.J."/>
            <person name="Jeffries C.C."/>
            <person name="Brettin T."/>
            <person name="Detter J.C."/>
            <person name="Han C."/>
            <person name="Chain P."/>
            <person name="Tindall B.J."/>
            <person name="Bristow J."/>
            <person name="Eisen J.A."/>
            <person name="Markowitz V."/>
            <person name="Hugenholtz P."/>
            <person name="Kyrpides N.C."/>
            <person name="Klenk H.P."/>
        </authorList>
    </citation>
    <scope>NUCLEOTIDE SEQUENCE [LARGE SCALE GENOMIC DNA]</scope>
    <source>
        <strain evidence="2">ATCC 29888 / DSM 43827 / JCM 3225 / NBRC 14064 / NCIMB 13271 / NRRL B-12336 / IMRU 3971 / 101</strain>
    </source>
</reference>
<dbReference type="EMBL" id="CP001630">
    <property type="protein sequence ID" value="ACU36028.1"/>
    <property type="molecule type" value="Genomic_DNA"/>
</dbReference>
<dbReference type="Proteomes" id="UP000002213">
    <property type="component" value="Chromosome"/>
</dbReference>
<evidence type="ECO:0000313" key="1">
    <source>
        <dbReference type="EMBL" id="ACU36028.1"/>
    </source>
</evidence>
<evidence type="ECO:0000313" key="2">
    <source>
        <dbReference type="Proteomes" id="UP000002213"/>
    </source>
</evidence>
<sequence>MSVLLNPDHHRFVVLDDHGSEDLVGLVDQLRAWNSRHGQALPCLWQVVVEQIDVPDVGAAPATWLDVGTAGDVGALRWVGATEAFVPRERGGEPLRAGWMPYASDHMGYPCRVHRSLLAPLPVVWSALADLVRTRARPELPAPWRWEPVEDWSALVREPA</sequence>
<dbReference type="KEGG" id="ami:Amir_2082"/>
<dbReference type="HOGENOM" id="CLU_1648512_0_0_11"/>
<dbReference type="STRING" id="446462.Amir_2082"/>
<name>C6WGW0_ACTMD</name>
<protein>
    <submittedName>
        <fullName evidence="1">Uncharacterized protein</fullName>
    </submittedName>
</protein>
<keyword evidence="2" id="KW-1185">Reference proteome</keyword>
<organism evidence="1 2">
    <name type="scientific">Actinosynnema mirum (strain ATCC 29888 / DSM 43827 / JCM 3225 / NBRC 14064 / NCIMB 13271 / NRRL B-12336 / IMRU 3971 / 101)</name>
    <dbReference type="NCBI Taxonomy" id="446462"/>
    <lineage>
        <taxon>Bacteria</taxon>
        <taxon>Bacillati</taxon>
        <taxon>Actinomycetota</taxon>
        <taxon>Actinomycetes</taxon>
        <taxon>Pseudonocardiales</taxon>
        <taxon>Pseudonocardiaceae</taxon>
        <taxon>Actinosynnema</taxon>
    </lineage>
</organism>
<accession>C6WGW0</accession>
<dbReference type="AlphaFoldDB" id="C6WGW0"/>
<proteinExistence type="predicted"/>
<gene>
    <name evidence="1" type="ordered locus">Amir_2082</name>
</gene>
<dbReference type="RefSeq" id="WP_015800917.1">
    <property type="nucleotide sequence ID" value="NC_013093.1"/>
</dbReference>